<dbReference type="SUPFAM" id="SSF46689">
    <property type="entry name" value="Homeodomain-like"/>
    <property type="match status" value="2"/>
</dbReference>
<keyword evidence="1" id="KW-0805">Transcription regulation</keyword>
<dbReference type="GO" id="GO:0043565">
    <property type="term" value="F:sequence-specific DNA binding"/>
    <property type="evidence" value="ECO:0007669"/>
    <property type="project" value="InterPro"/>
</dbReference>
<sequence length="282" mass="32249">MKTLIQKIHVEEQYSFACRTYRTPTFETAWHRHPECELILITEGNGTALIGDYIGDYIQGDVFFLGSDLPHWFRKSKSDAMGSAIVVHFLKDFWGAGFLALPEMHVIAGLLKNDSTGIQLTGDLSKEIALMIRQIENMEGLERIQLLLSCMDRIGASEEQKVITMAFDTIAGRDENIVIEAIIDYSFKNFLNPISLEEVAASTNMSISAFCRFFKKNIKKSYFDFIKELRIGHACKLLRDTDRPILDICYDSGYNSWAHFSKQFKVVTKVSPLKYRKQFRTG</sequence>
<dbReference type="Pfam" id="PF02311">
    <property type="entry name" value="AraC_binding"/>
    <property type="match status" value="1"/>
</dbReference>
<feature type="domain" description="HTH araC/xylS-type" evidence="4">
    <location>
        <begin position="180"/>
        <end position="278"/>
    </location>
</feature>
<reference evidence="5 6" key="1">
    <citation type="submission" date="2018-04" db="EMBL/GenBank/DDBJ databases">
        <title>Sphingobacterium sp. M46 Genome.</title>
        <authorList>
            <person name="Cheng J."/>
            <person name="Li Y."/>
        </authorList>
    </citation>
    <scope>NUCLEOTIDE SEQUENCE [LARGE SCALE GENOMIC DNA]</scope>
    <source>
        <strain evidence="5 6">M46</strain>
    </source>
</reference>
<dbReference type="InterPro" id="IPR009057">
    <property type="entry name" value="Homeodomain-like_sf"/>
</dbReference>
<dbReference type="OrthoDB" id="9787988at2"/>
<dbReference type="EMBL" id="QCXX01000010">
    <property type="protein sequence ID" value="PUV21542.1"/>
    <property type="molecule type" value="Genomic_DNA"/>
</dbReference>
<keyword evidence="2" id="KW-0238">DNA-binding</keyword>
<evidence type="ECO:0000313" key="6">
    <source>
        <dbReference type="Proteomes" id="UP000250831"/>
    </source>
</evidence>
<protein>
    <submittedName>
        <fullName evidence="5">AraC family transcriptional regulator</fullName>
    </submittedName>
</protein>
<evidence type="ECO:0000256" key="3">
    <source>
        <dbReference type="ARBA" id="ARBA00023163"/>
    </source>
</evidence>
<evidence type="ECO:0000259" key="4">
    <source>
        <dbReference type="PROSITE" id="PS01124"/>
    </source>
</evidence>
<dbReference type="Proteomes" id="UP000250831">
    <property type="component" value="Unassembled WGS sequence"/>
</dbReference>
<dbReference type="InterPro" id="IPR018060">
    <property type="entry name" value="HTH_AraC"/>
</dbReference>
<evidence type="ECO:0000256" key="1">
    <source>
        <dbReference type="ARBA" id="ARBA00023015"/>
    </source>
</evidence>
<dbReference type="Gene3D" id="1.10.10.60">
    <property type="entry name" value="Homeodomain-like"/>
    <property type="match status" value="2"/>
</dbReference>
<dbReference type="SMART" id="SM00342">
    <property type="entry name" value="HTH_ARAC"/>
    <property type="match status" value="1"/>
</dbReference>
<dbReference type="SUPFAM" id="SSF51182">
    <property type="entry name" value="RmlC-like cupins"/>
    <property type="match status" value="1"/>
</dbReference>
<dbReference type="RefSeq" id="WP_108636879.1">
    <property type="nucleotide sequence ID" value="NZ_QCXX01000010.1"/>
</dbReference>
<keyword evidence="3" id="KW-0804">Transcription</keyword>
<accession>A0A363NL84</accession>
<dbReference type="InterPro" id="IPR003313">
    <property type="entry name" value="AraC-bd"/>
</dbReference>
<dbReference type="InterPro" id="IPR014710">
    <property type="entry name" value="RmlC-like_jellyroll"/>
</dbReference>
<gene>
    <name evidence="5" type="ORF">DCO56_27475</name>
</gene>
<evidence type="ECO:0000313" key="5">
    <source>
        <dbReference type="EMBL" id="PUV21542.1"/>
    </source>
</evidence>
<dbReference type="PANTHER" id="PTHR43280:SF27">
    <property type="entry name" value="TRANSCRIPTIONAL REGULATOR MTLR"/>
    <property type="match status" value="1"/>
</dbReference>
<dbReference type="GO" id="GO:0003700">
    <property type="term" value="F:DNA-binding transcription factor activity"/>
    <property type="evidence" value="ECO:0007669"/>
    <property type="project" value="InterPro"/>
</dbReference>
<comment type="caution">
    <text evidence="5">The sequence shown here is derived from an EMBL/GenBank/DDBJ whole genome shotgun (WGS) entry which is preliminary data.</text>
</comment>
<name>A0A363NL84_9SPHI</name>
<proteinExistence type="predicted"/>
<dbReference type="PROSITE" id="PS01124">
    <property type="entry name" value="HTH_ARAC_FAMILY_2"/>
    <property type="match status" value="1"/>
</dbReference>
<dbReference type="Pfam" id="PF12833">
    <property type="entry name" value="HTH_18"/>
    <property type="match status" value="1"/>
</dbReference>
<evidence type="ECO:0000256" key="2">
    <source>
        <dbReference type="ARBA" id="ARBA00023125"/>
    </source>
</evidence>
<organism evidence="5 6">
    <name type="scientific">Sphingobacterium athyrii</name>
    <dbReference type="NCBI Taxonomy" id="2152717"/>
    <lineage>
        <taxon>Bacteria</taxon>
        <taxon>Pseudomonadati</taxon>
        <taxon>Bacteroidota</taxon>
        <taxon>Sphingobacteriia</taxon>
        <taxon>Sphingobacteriales</taxon>
        <taxon>Sphingobacteriaceae</taxon>
        <taxon>Sphingobacterium</taxon>
    </lineage>
</organism>
<dbReference type="AlphaFoldDB" id="A0A363NL84"/>
<dbReference type="PANTHER" id="PTHR43280">
    <property type="entry name" value="ARAC-FAMILY TRANSCRIPTIONAL REGULATOR"/>
    <property type="match status" value="1"/>
</dbReference>
<keyword evidence="6" id="KW-1185">Reference proteome</keyword>
<dbReference type="InterPro" id="IPR011051">
    <property type="entry name" value="RmlC_Cupin_sf"/>
</dbReference>
<dbReference type="Gene3D" id="2.60.120.10">
    <property type="entry name" value="Jelly Rolls"/>
    <property type="match status" value="1"/>
</dbReference>